<organism evidence="2">
    <name type="scientific">marine sediment metagenome</name>
    <dbReference type="NCBI Taxonomy" id="412755"/>
    <lineage>
        <taxon>unclassified sequences</taxon>
        <taxon>metagenomes</taxon>
        <taxon>ecological metagenomes</taxon>
    </lineage>
</organism>
<feature type="region of interest" description="Disordered" evidence="1">
    <location>
        <begin position="1"/>
        <end position="39"/>
    </location>
</feature>
<accession>X0WQA5</accession>
<dbReference type="AlphaFoldDB" id="X0WQA5"/>
<evidence type="ECO:0000313" key="2">
    <source>
        <dbReference type="EMBL" id="GAG14861.1"/>
    </source>
</evidence>
<name>X0WQA5_9ZZZZ</name>
<dbReference type="EMBL" id="BARS01036358">
    <property type="protein sequence ID" value="GAG14861.1"/>
    <property type="molecule type" value="Genomic_DNA"/>
</dbReference>
<sequence length="99" mass="10621">GVERLLTSANERYKGGALDIHPDPIRGQEQAPTEHATSPSFLQAGEKAAIPTATAATMMPGMTTLLIDSSADYMENCSFKMSDRTPDAKRELTAHTEAV</sequence>
<gene>
    <name evidence="2" type="ORF">S01H1_55904</name>
</gene>
<proteinExistence type="predicted"/>
<reference evidence="2" key="1">
    <citation type="journal article" date="2014" name="Front. Microbiol.">
        <title>High frequency of phylogenetically diverse reductive dehalogenase-homologous genes in deep subseafloor sedimentary metagenomes.</title>
        <authorList>
            <person name="Kawai M."/>
            <person name="Futagami T."/>
            <person name="Toyoda A."/>
            <person name="Takaki Y."/>
            <person name="Nishi S."/>
            <person name="Hori S."/>
            <person name="Arai W."/>
            <person name="Tsubouchi T."/>
            <person name="Morono Y."/>
            <person name="Uchiyama I."/>
            <person name="Ito T."/>
            <person name="Fujiyama A."/>
            <person name="Inagaki F."/>
            <person name="Takami H."/>
        </authorList>
    </citation>
    <scope>NUCLEOTIDE SEQUENCE</scope>
    <source>
        <strain evidence="2">Expedition CK06-06</strain>
    </source>
</reference>
<feature type="non-terminal residue" evidence="2">
    <location>
        <position position="1"/>
    </location>
</feature>
<protein>
    <submittedName>
        <fullName evidence="2">Uncharacterized protein</fullName>
    </submittedName>
</protein>
<comment type="caution">
    <text evidence="2">The sequence shown here is derived from an EMBL/GenBank/DDBJ whole genome shotgun (WGS) entry which is preliminary data.</text>
</comment>
<evidence type="ECO:0000256" key="1">
    <source>
        <dbReference type="SAM" id="MobiDB-lite"/>
    </source>
</evidence>